<feature type="region of interest" description="Disordered" evidence="4">
    <location>
        <begin position="18"/>
        <end position="45"/>
    </location>
</feature>
<dbReference type="Gene3D" id="3.30.930.10">
    <property type="entry name" value="Bira Bifunctional Protein, Domain 2"/>
    <property type="match status" value="1"/>
</dbReference>
<evidence type="ECO:0000256" key="1">
    <source>
        <dbReference type="ARBA" id="ARBA00022598"/>
    </source>
</evidence>
<organism evidence="6 7">
    <name type="scientific">Candidatus Uhrbacteria bacterium CG10_big_fil_rev_8_21_14_0_10_48_11</name>
    <dbReference type="NCBI Taxonomy" id="1975037"/>
    <lineage>
        <taxon>Bacteria</taxon>
        <taxon>Candidatus Uhriibacteriota</taxon>
    </lineage>
</organism>
<keyword evidence="1 6" id="KW-0436">Ligase</keyword>
<accession>A0A2M8LEA4</accession>
<protein>
    <submittedName>
        <fullName evidence="6">Lysine--tRNA ligase</fullName>
    </submittedName>
</protein>
<dbReference type="PANTHER" id="PTHR42918">
    <property type="entry name" value="LYSYL-TRNA SYNTHETASE"/>
    <property type="match status" value="1"/>
</dbReference>
<dbReference type="GO" id="GO:0004824">
    <property type="term" value="F:lysine-tRNA ligase activity"/>
    <property type="evidence" value="ECO:0007669"/>
    <property type="project" value="TreeGrafter"/>
</dbReference>
<dbReference type="GO" id="GO:0000049">
    <property type="term" value="F:tRNA binding"/>
    <property type="evidence" value="ECO:0007669"/>
    <property type="project" value="TreeGrafter"/>
</dbReference>
<evidence type="ECO:0000256" key="3">
    <source>
        <dbReference type="ARBA" id="ARBA00022840"/>
    </source>
</evidence>
<evidence type="ECO:0000256" key="4">
    <source>
        <dbReference type="SAM" id="MobiDB-lite"/>
    </source>
</evidence>
<dbReference type="Proteomes" id="UP000231152">
    <property type="component" value="Unassembled WGS sequence"/>
</dbReference>
<dbReference type="AlphaFoldDB" id="A0A2M8LEA4"/>
<evidence type="ECO:0000259" key="5">
    <source>
        <dbReference type="PROSITE" id="PS50862"/>
    </source>
</evidence>
<dbReference type="InterPro" id="IPR006195">
    <property type="entry name" value="aa-tRNA-synth_II"/>
</dbReference>
<evidence type="ECO:0000313" key="6">
    <source>
        <dbReference type="EMBL" id="PJE75780.1"/>
    </source>
</evidence>
<proteinExistence type="predicted"/>
<sequence length="99" mass="11189">EVERFQLVVAGGIEMMNGFSELNDPDDQRRRFEEQEKLRRAGDEEAQRIDESYLEAMEHGMPPAAGIGIGIDRLLTILTDSASIKEVILFPTLRPKDSK</sequence>
<feature type="non-terminal residue" evidence="6">
    <location>
        <position position="1"/>
    </location>
</feature>
<dbReference type="SUPFAM" id="SSF55681">
    <property type="entry name" value="Class II aaRS and biotin synthetases"/>
    <property type="match status" value="1"/>
</dbReference>
<dbReference type="InterPro" id="IPR045864">
    <property type="entry name" value="aa-tRNA-synth_II/BPL/LPL"/>
</dbReference>
<evidence type="ECO:0000256" key="2">
    <source>
        <dbReference type="ARBA" id="ARBA00022741"/>
    </source>
</evidence>
<feature type="compositionally biased region" description="Basic and acidic residues" evidence="4">
    <location>
        <begin position="26"/>
        <end position="45"/>
    </location>
</feature>
<dbReference type="PANTHER" id="PTHR42918:SF6">
    <property type="entry name" value="ELONGATION FACTOR P--(R)-BETA-LYSINE LIGASE"/>
    <property type="match status" value="1"/>
</dbReference>
<dbReference type="GO" id="GO:0006430">
    <property type="term" value="P:lysyl-tRNA aminoacylation"/>
    <property type="evidence" value="ECO:0007669"/>
    <property type="project" value="TreeGrafter"/>
</dbReference>
<keyword evidence="2" id="KW-0547">Nucleotide-binding</keyword>
<dbReference type="PROSITE" id="PS50862">
    <property type="entry name" value="AA_TRNA_LIGASE_II"/>
    <property type="match status" value="1"/>
</dbReference>
<dbReference type="InterPro" id="IPR004364">
    <property type="entry name" value="Aa-tRNA-synt_II"/>
</dbReference>
<dbReference type="EMBL" id="PFET01000009">
    <property type="protein sequence ID" value="PJE75780.1"/>
    <property type="molecule type" value="Genomic_DNA"/>
</dbReference>
<keyword evidence="3" id="KW-0067">ATP-binding</keyword>
<evidence type="ECO:0000313" key="7">
    <source>
        <dbReference type="Proteomes" id="UP000231152"/>
    </source>
</evidence>
<feature type="domain" description="Aminoacyl-transfer RNA synthetases class-II family profile" evidence="5">
    <location>
        <begin position="1"/>
        <end position="95"/>
    </location>
</feature>
<gene>
    <name evidence="6" type="ORF">COV04_02450</name>
</gene>
<name>A0A2M8LEA4_9BACT</name>
<dbReference type="GO" id="GO:0005524">
    <property type="term" value="F:ATP binding"/>
    <property type="evidence" value="ECO:0007669"/>
    <property type="project" value="InterPro"/>
</dbReference>
<dbReference type="GO" id="GO:0005829">
    <property type="term" value="C:cytosol"/>
    <property type="evidence" value="ECO:0007669"/>
    <property type="project" value="TreeGrafter"/>
</dbReference>
<reference evidence="6 7" key="1">
    <citation type="submission" date="2017-09" db="EMBL/GenBank/DDBJ databases">
        <title>Depth-based differentiation of microbial function through sediment-hosted aquifers and enrichment of novel symbionts in the deep terrestrial subsurface.</title>
        <authorList>
            <person name="Probst A.J."/>
            <person name="Ladd B."/>
            <person name="Jarett J.K."/>
            <person name="Geller-Mcgrath D.E."/>
            <person name="Sieber C.M."/>
            <person name="Emerson J.B."/>
            <person name="Anantharaman K."/>
            <person name="Thomas B.C."/>
            <person name="Malmstrom R."/>
            <person name="Stieglmeier M."/>
            <person name="Klingl A."/>
            <person name="Woyke T."/>
            <person name="Ryan C.M."/>
            <person name="Banfield J.F."/>
        </authorList>
    </citation>
    <scope>NUCLEOTIDE SEQUENCE [LARGE SCALE GENOMIC DNA]</scope>
    <source>
        <strain evidence="6">CG10_big_fil_rev_8_21_14_0_10_48_11</strain>
    </source>
</reference>
<comment type="caution">
    <text evidence="6">The sequence shown here is derived from an EMBL/GenBank/DDBJ whole genome shotgun (WGS) entry which is preliminary data.</text>
</comment>
<dbReference type="Pfam" id="PF00152">
    <property type="entry name" value="tRNA-synt_2"/>
    <property type="match status" value="1"/>
</dbReference>